<keyword evidence="1" id="KW-1133">Transmembrane helix</keyword>
<feature type="domain" description="Peptidase M56" evidence="3">
    <location>
        <begin position="93"/>
        <end position="276"/>
    </location>
</feature>
<comment type="caution">
    <text evidence="4">The sequence shown here is derived from an EMBL/GenBank/DDBJ whole genome shotgun (WGS) entry which is preliminary data.</text>
</comment>
<keyword evidence="1" id="KW-0812">Transmembrane</keyword>
<sequence length="479" mass="51138">MSGPLPAEAVALLWQLGLSLGAGLGIALLACRLQRRLPWSAALPGFWWMMLAMVVLPTALARFLPGGWTAPVEAWEWGDAGATGEALPLLPGDAPLPTPTPDWGLVEALLACWLGGLAFSALRRVSGHLRLRRLLAECNALPAAHLPGPRSQRLARALVRRRITLLACPAPVSPFACRGRIVLPTPLLGRLDDDQCWLLLRHEATHLRLRDPFWHALLAAVVATHWFHPGVRLIADRLRLATELRCDARALGRRKYMRRAYAEAYLEALRMSATRALPCPAAAFSPQDQGHHKMRIGHILSSPAPAGKHRITALTALALTAAAALTAAQAAGVGPATPTDAASPEFRGPVIPGKISSQFGVSRPQLSTQPHRGVDLIAPRGTPVHAAADGVVLTAEAPFSEAPRYGSVVIVDHGGGWRTLYAHLDTIDVRRGESVRAGQSIGGLGSTGQATGPHVHLEVHRDGERVDPAKVIPQLVGAR</sequence>
<dbReference type="InterPro" id="IPR008756">
    <property type="entry name" value="Peptidase_M56"/>
</dbReference>
<dbReference type="SUPFAM" id="SSF51261">
    <property type="entry name" value="Duplicated hybrid motif"/>
    <property type="match status" value="1"/>
</dbReference>
<reference evidence="4" key="1">
    <citation type="submission" date="2022-04" db="EMBL/GenBank/DDBJ databases">
        <title>Lysobacter sp. CAU 1642 isolated from sea sand.</title>
        <authorList>
            <person name="Kim W."/>
        </authorList>
    </citation>
    <scope>NUCLEOTIDE SEQUENCE</scope>
    <source>
        <strain evidence="4">CAU 1642</strain>
    </source>
</reference>
<dbReference type="InterPro" id="IPR011055">
    <property type="entry name" value="Dup_hybrid_motif"/>
</dbReference>
<dbReference type="EMBL" id="JALNMH010000001">
    <property type="protein sequence ID" value="MCK7592093.1"/>
    <property type="molecule type" value="Genomic_DNA"/>
</dbReference>
<organism evidence="4 5">
    <name type="scientific">Pseudomarimonas salicorniae</name>
    <dbReference type="NCBI Taxonomy" id="2933270"/>
    <lineage>
        <taxon>Bacteria</taxon>
        <taxon>Pseudomonadati</taxon>
        <taxon>Pseudomonadota</taxon>
        <taxon>Gammaproteobacteria</taxon>
        <taxon>Lysobacterales</taxon>
        <taxon>Lysobacteraceae</taxon>
        <taxon>Pseudomarimonas</taxon>
    </lineage>
</organism>
<feature type="domain" description="M23ase beta-sheet core" evidence="2">
    <location>
        <begin position="370"/>
        <end position="468"/>
    </location>
</feature>
<evidence type="ECO:0000259" key="2">
    <source>
        <dbReference type="Pfam" id="PF01551"/>
    </source>
</evidence>
<dbReference type="PANTHER" id="PTHR21666">
    <property type="entry name" value="PEPTIDASE-RELATED"/>
    <property type="match status" value="1"/>
</dbReference>
<dbReference type="InterPro" id="IPR016047">
    <property type="entry name" value="M23ase_b-sheet_dom"/>
</dbReference>
<dbReference type="Proteomes" id="UP001431449">
    <property type="component" value="Unassembled WGS sequence"/>
</dbReference>
<feature type="transmembrane region" description="Helical" evidence="1">
    <location>
        <begin position="45"/>
        <end position="64"/>
    </location>
</feature>
<gene>
    <name evidence="4" type="ORF">M0G41_00240</name>
</gene>
<dbReference type="Gene3D" id="2.70.70.10">
    <property type="entry name" value="Glucose Permease (Domain IIA)"/>
    <property type="match status" value="1"/>
</dbReference>
<protein>
    <submittedName>
        <fullName evidence="4">M23/M56 family metallopeptidase</fullName>
    </submittedName>
</protein>
<keyword evidence="5" id="KW-1185">Reference proteome</keyword>
<dbReference type="PANTHER" id="PTHR21666:SF270">
    <property type="entry name" value="MUREIN HYDROLASE ACTIVATOR ENVC"/>
    <property type="match status" value="1"/>
</dbReference>
<accession>A0ABT0GCD1</accession>
<dbReference type="Pfam" id="PF01551">
    <property type="entry name" value="Peptidase_M23"/>
    <property type="match status" value="1"/>
</dbReference>
<evidence type="ECO:0000313" key="4">
    <source>
        <dbReference type="EMBL" id="MCK7592093.1"/>
    </source>
</evidence>
<dbReference type="CDD" id="cd07341">
    <property type="entry name" value="M56_BlaR1_MecR1_like"/>
    <property type="match status" value="1"/>
</dbReference>
<name>A0ABT0GCD1_9GAMM</name>
<keyword evidence="1" id="KW-0472">Membrane</keyword>
<dbReference type="Pfam" id="PF05569">
    <property type="entry name" value="Peptidase_M56"/>
    <property type="match status" value="1"/>
</dbReference>
<dbReference type="InterPro" id="IPR050570">
    <property type="entry name" value="Cell_wall_metabolism_enzyme"/>
</dbReference>
<evidence type="ECO:0000256" key="1">
    <source>
        <dbReference type="SAM" id="Phobius"/>
    </source>
</evidence>
<evidence type="ECO:0000259" key="3">
    <source>
        <dbReference type="Pfam" id="PF05569"/>
    </source>
</evidence>
<dbReference type="RefSeq" id="WP_248204030.1">
    <property type="nucleotide sequence ID" value="NZ_JALNMH010000001.1"/>
</dbReference>
<proteinExistence type="predicted"/>
<feature type="transmembrane region" description="Helical" evidence="1">
    <location>
        <begin position="12"/>
        <end position="33"/>
    </location>
</feature>
<dbReference type="CDD" id="cd12797">
    <property type="entry name" value="M23_peptidase"/>
    <property type="match status" value="1"/>
</dbReference>
<evidence type="ECO:0000313" key="5">
    <source>
        <dbReference type="Proteomes" id="UP001431449"/>
    </source>
</evidence>